<evidence type="ECO:0000256" key="1">
    <source>
        <dbReference type="SAM" id="Phobius"/>
    </source>
</evidence>
<name>A0A6J6RVJ4_9ZZZZ</name>
<keyword evidence="1" id="KW-0812">Transmembrane</keyword>
<dbReference type="AlphaFoldDB" id="A0A6J6RVJ4"/>
<evidence type="ECO:0000313" key="2">
    <source>
        <dbReference type="EMBL" id="CAB4726556.1"/>
    </source>
</evidence>
<proteinExistence type="predicted"/>
<sequence>MLWALTNPVPDERTDLGEIVPVIVFTSVIFVSLETTSLCAGIARAQSEIMRIKS</sequence>
<reference evidence="2" key="1">
    <citation type="submission" date="2020-05" db="EMBL/GenBank/DDBJ databases">
        <authorList>
            <person name="Chiriac C."/>
            <person name="Salcher M."/>
            <person name="Ghai R."/>
            <person name="Kavagutti S V."/>
        </authorList>
    </citation>
    <scope>NUCLEOTIDE SEQUENCE</scope>
</reference>
<gene>
    <name evidence="2" type="ORF">UFOPK2662_01095</name>
</gene>
<accession>A0A6J6RVJ4</accession>
<keyword evidence="1" id="KW-0472">Membrane</keyword>
<feature type="transmembrane region" description="Helical" evidence="1">
    <location>
        <begin position="20"/>
        <end position="43"/>
    </location>
</feature>
<protein>
    <submittedName>
        <fullName evidence="2">Unannotated protein</fullName>
    </submittedName>
</protein>
<organism evidence="2">
    <name type="scientific">freshwater metagenome</name>
    <dbReference type="NCBI Taxonomy" id="449393"/>
    <lineage>
        <taxon>unclassified sequences</taxon>
        <taxon>metagenomes</taxon>
        <taxon>ecological metagenomes</taxon>
    </lineage>
</organism>
<keyword evidence="1" id="KW-1133">Transmembrane helix</keyword>
<dbReference type="EMBL" id="CAEZYI010000082">
    <property type="protein sequence ID" value="CAB4726556.1"/>
    <property type="molecule type" value="Genomic_DNA"/>
</dbReference>